<name>A0A364K5E4_9BACL</name>
<dbReference type="Proteomes" id="UP000251213">
    <property type="component" value="Unassembled WGS sequence"/>
</dbReference>
<dbReference type="Pfam" id="PF00329">
    <property type="entry name" value="Complex1_30kDa"/>
    <property type="match status" value="1"/>
</dbReference>
<comment type="caution">
    <text evidence="6">The sequence shown here is derived from an EMBL/GenBank/DDBJ whole genome shotgun (WGS) entry which is preliminary data.</text>
</comment>
<dbReference type="GO" id="GO:0016651">
    <property type="term" value="F:oxidoreductase activity, acting on NAD(P)H"/>
    <property type="evidence" value="ECO:0007669"/>
    <property type="project" value="InterPro"/>
</dbReference>
<accession>A0A364K5E4</accession>
<dbReference type="EMBL" id="QJKK01000004">
    <property type="protein sequence ID" value="RAL24600.1"/>
    <property type="molecule type" value="Genomic_DNA"/>
</dbReference>
<proteinExistence type="inferred from homology"/>
<organism evidence="6 7">
    <name type="scientific">Thermoflavimicrobium daqui</name>
    <dbReference type="NCBI Taxonomy" id="2137476"/>
    <lineage>
        <taxon>Bacteria</taxon>
        <taxon>Bacillati</taxon>
        <taxon>Bacillota</taxon>
        <taxon>Bacilli</taxon>
        <taxon>Bacillales</taxon>
        <taxon>Thermoactinomycetaceae</taxon>
        <taxon>Thermoflavimicrobium</taxon>
    </lineage>
</organism>
<comment type="similarity">
    <text evidence="1">Belongs to the complex I 30 kDa subunit family.</text>
</comment>
<sequence>MSEQEKNASQEEKTGLPEVDQVGKNSVANEGVDKRQAEKKLDKDQDDSPKENKKEPSSEQVSNVDPKPTPKGPQPSVTGKSKPAATPRPRSKPKEEKEPLPPSPEEPILNQYVKIIREKIGNEAVEEFFINRANDHLPTLIIKKEAWEQVAKLARDHPDFSFNYMQSCSGVDYETHMEVVIHLCSLRRRKRVCFRVRTDRDRAKVPSLSHIWEAANWNEREIYDLLGIQFENHPKLERILMPDHWVGHPLRKDYVPLDKEV</sequence>
<evidence type="ECO:0000256" key="4">
    <source>
        <dbReference type="SAM" id="MobiDB-lite"/>
    </source>
</evidence>
<dbReference type="RefSeq" id="WP_113658971.1">
    <property type="nucleotide sequence ID" value="NZ_KZ845666.1"/>
</dbReference>
<dbReference type="AlphaFoldDB" id="A0A364K5E4"/>
<protein>
    <recommendedName>
        <fullName evidence="3">NAD(P)H dehydrogenase subunit J</fullName>
    </recommendedName>
</protein>
<evidence type="ECO:0000259" key="5">
    <source>
        <dbReference type="Pfam" id="PF00329"/>
    </source>
</evidence>
<evidence type="ECO:0000256" key="1">
    <source>
        <dbReference type="ARBA" id="ARBA00007569"/>
    </source>
</evidence>
<feature type="compositionally biased region" description="Basic and acidic residues" evidence="4">
    <location>
        <begin position="31"/>
        <end position="57"/>
    </location>
</feature>
<dbReference type="GO" id="GO:0008137">
    <property type="term" value="F:NADH dehydrogenase (ubiquinone) activity"/>
    <property type="evidence" value="ECO:0007669"/>
    <property type="project" value="InterPro"/>
</dbReference>
<feature type="compositionally biased region" description="Basic and acidic residues" evidence="4">
    <location>
        <begin position="1"/>
        <end position="15"/>
    </location>
</feature>
<evidence type="ECO:0000313" key="7">
    <source>
        <dbReference type="Proteomes" id="UP000251213"/>
    </source>
</evidence>
<dbReference type="OrthoDB" id="9803286at2"/>
<keyword evidence="2" id="KW-0813">Transport</keyword>
<evidence type="ECO:0000256" key="3">
    <source>
        <dbReference type="ARBA" id="ARBA00031773"/>
    </source>
</evidence>
<dbReference type="NCBIfam" id="TIGR01961">
    <property type="entry name" value="NuoC_fam"/>
    <property type="match status" value="1"/>
</dbReference>
<evidence type="ECO:0000256" key="2">
    <source>
        <dbReference type="ARBA" id="ARBA00022448"/>
    </source>
</evidence>
<dbReference type="PANTHER" id="PTHR10884:SF14">
    <property type="entry name" value="NADH DEHYDROGENASE [UBIQUINONE] IRON-SULFUR PROTEIN 3, MITOCHONDRIAL"/>
    <property type="match status" value="1"/>
</dbReference>
<evidence type="ECO:0000313" key="6">
    <source>
        <dbReference type="EMBL" id="RAL24600.1"/>
    </source>
</evidence>
<reference evidence="6 7" key="1">
    <citation type="submission" date="2018-06" db="EMBL/GenBank/DDBJ databases">
        <title>Thermoflavimicrobium daqus sp. nov., a thermophilic microbe isolated from Moutai-flavour Daqu.</title>
        <authorList>
            <person name="Wang X."/>
            <person name="Zhou H."/>
        </authorList>
    </citation>
    <scope>NUCLEOTIDE SEQUENCE [LARGE SCALE GENOMIC DNA]</scope>
    <source>
        <strain evidence="6 7">FBKL4.011</strain>
    </source>
</reference>
<gene>
    <name evidence="6" type="ORF">DL897_09850</name>
</gene>
<dbReference type="Gene3D" id="3.30.460.80">
    <property type="entry name" value="NADH:ubiquinone oxidoreductase, 30kDa subunit"/>
    <property type="match status" value="1"/>
</dbReference>
<dbReference type="InterPro" id="IPR037232">
    <property type="entry name" value="NADH_quin_OxRdtase_su_C/D-like"/>
</dbReference>
<dbReference type="InterPro" id="IPR010218">
    <property type="entry name" value="NADH_DH_suC"/>
</dbReference>
<dbReference type="PANTHER" id="PTHR10884">
    <property type="entry name" value="NADH DEHYDROGENASE UBIQUINONE IRON-SULFUR PROTEIN 3"/>
    <property type="match status" value="1"/>
</dbReference>
<keyword evidence="7" id="KW-1185">Reference proteome</keyword>
<reference evidence="6 7" key="2">
    <citation type="submission" date="2018-06" db="EMBL/GenBank/DDBJ databases">
        <authorList>
            <person name="Zhirakovskaya E."/>
        </authorList>
    </citation>
    <scope>NUCLEOTIDE SEQUENCE [LARGE SCALE GENOMIC DNA]</scope>
    <source>
        <strain evidence="6 7">FBKL4.011</strain>
    </source>
</reference>
<feature type="region of interest" description="Disordered" evidence="4">
    <location>
        <begin position="1"/>
        <end position="106"/>
    </location>
</feature>
<feature type="domain" description="NADH:ubiquinone oxidoreductase 30kDa subunit" evidence="5">
    <location>
        <begin position="141"/>
        <end position="255"/>
    </location>
</feature>
<dbReference type="SUPFAM" id="SSF143243">
    <property type="entry name" value="Nqo5-like"/>
    <property type="match status" value="1"/>
</dbReference>
<dbReference type="InterPro" id="IPR001268">
    <property type="entry name" value="NADH_UbQ_OxRdtase_30kDa_su"/>
</dbReference>